<name>A0A810Q7B3_9FIRM</name>
<protein>
    <submittedName>
        <fullName evidence="1">Uncharacterized protein</fullName>
    </submittedName>
</protein>
<dbReference type="Proteomes" id="UP000681035">
    <property type="component" value="Chromosome"/>
</dbReference>
<evidence type="ECO:0000313" key="1">
    <source>
        <dbReference type="EMBL" id="BCK80513.1"/>
    </source>
</evidence>
<reference evidence="1" key="1">
    <citation type="submission" date="2020-09" db="EMBL/GenBank/DDBJ databases">
        <title>New species isolated from human feces.</title>
        <authorList>
            <person name="Kitahara M."/>
            <person name="Shigeno Y."/>
            <person name="Shime M."/>
            <person name="Matsumoto Y."/>
            <person name="Nakamura S."/>
            <person name="Motooka D."/>
            <person name="Fukuoka S."/>
            <person name="Nishikawa H."/>
            <person name="Benno Y."/>
        </authorList>
    </citation>
    <scope>NUCLEOTIDE SEQUENCE</scope>
    <source>
        <strain evidence="1">MM50</strain>
    </source>
</reference>
<organism evidence="1 2">
    <name type="scientific">Vescimonas coprocola</name>
    <dbReference type="NCBI Taxonomy" id="2714355"/>
    <lineage>
        <taxon>Bacteria</taxon>
        <taxon>Bacillati</taxon>
        <taxon>Bacillota</taxon>
        <taxon>Clostridia</taxon>
        <taxon>Eubacteriales</taxon>
        <taxon>Oscillospiraceae</taxon>
        <taxon>Vescimonas</taxon>
    </lineage>
</organism>
<sequence length="66" mass="7566">MEQLVSALARLELDDDLYDEWEGESIHFFDNICDYGEAPGRYDRIGAAGWVEILENLDSHFVTADE</sequence>
<keyword evidence="2" id="KW-1185">Reference proteome</keyword>
<proteinExistence type="predicted"/>
<dbReference type="EMBL" id="AP023418">
    <property type="protein sequence ID" value="BCK80513.1"/>
    <property type="molecule type" value="Genomic_DNA"/>
</dbReference>
<evidence type="ECO:0000313" key="2">
    <source>
        <dbReference type="Proteomes" id="UP000681035"/>
    </source>
</evidence>
<accession>A0A810Q7B3</accession>
<dbReference type="AlphaFoldDB" id="A0A810Q7B3"/>
<dbReference type="KEGG" id="vcop:MM50RIKEN_02760"/>
<gene>
    <name evidence="1" type="ORF">MM50RIKEN_02760</name>
</gene>